<dbReference type="Gene3D" id="2.10.25.10">
    <property type="entry name" value="Laminin"/>
    <property type="match status" value="1"/>
</dbReference>
<dbReference type="PANTHER" id="PTHR23259:SF70">
    <property type="entry name" value="ACCESSORY GLAND PROTEIN ACP62F-RELATED"/>
    <property type="match status" value="1"/>
</dbReference>
<dbReference type="FunFam" id="2.10.25.10:FF:000055">
    <property type="entry name" value="alpha-tectorin isoform X1"/>
    <property type="match status" value="1"/>
</dbReference>
<dbReference type="Pfam" id="PF01826">
    <property type="entry name" value="TIL"/>
    <property type="match status" value="1"/>
</dbReference>
<comment type="similarity">
    <text evidence="1">Belongs to the serine protease inhibitor-like (TIL domain-containing) family.</text>
</comment>
<keyword evidence="2" id="KW-0646">Protease inhibitor</keyword>
<reference evidence="6 7" key="1">
    <citation type="journal article" date="2015" name="Nat. Commun.">
        <title>Lucilia cuprina genome unlocks parasitic fly biology to underpin future interventions.</title>
        <authorList>
            <person name="Anstead C.A."/>
            <person name="Korhonen P.K."/>
            <person name="Young N.D."/>
            <person name="Hall R.S."/>
            <person name="Jex A.R."/>
            <person name="Murali S.C."/>
            <person name="Hughes D.S."/>
            <person name="Lee S.F."/>
            <person name="Perry T."/>
            <person name="Stroehlein A.J."/>
            <person name="Ansell B.R."/>
            <person name="Breugelmans B."/>
            <person name="Hofmann A."/>
            <person name="Qu J."/>
            <person name="Dugan S."/>
            <person name="Lee S.L."/>
            <person name="Chao H."/>
            <person name="Dinh H."/>
            <person name="Han Y."/>
            <person name="Doddapaneni H.V."/>
            <person name="Worley K.C."/>
            <person name="Muzny D.M."/>
            <person name="Ioannidis P."/>
            <person name="Waterhouse R.M."/>
            <person name="Zdobnov E.M."/>
            <person name="James P.J."/>
            <person name="Bagnall N.H."/>
            <person name="Kotze A.C."/>
            <person name="Gibbs R.A."/>
            <person name="Richards S."/>
            <person name="Batterham P."/>
            <person name="Gasser R.B."/>
        </authorList>
    </citation>
    <scope>NUCLEOTIDE SEQUENCE [LARGE SCALE GENOMIC DNA]</scope>
    <source>
        <strain evidence="6 7">LS</strain>
        <tissue evidence="6">Full body</tissue>
    </source>
</reference>
<dbReference type="InterPro" id="IPR051368">
    <property type="entry name" value="SerProtInhib-TIL_Domain"/>
</dbReference>
<keyword evidence="4" id="KW-1015">Disulfide bond</keyword>
<proteinExistence type="inferred from homology"/>
<evidence type="ECO:0000256" key="2">
    <source>
        <dbReference type="ARBA" id="ARBA00022690"/>
    </source>
</evidence>
<evidence type="ECO:0000313" key="6">
    <source>
        <dbReference type="EMBL" id="KNC31785.1"/>
    </source>
</evidence>
<dbReference type="OMA" id="TICTMEC"/>
<name>A0A0L0CHQ1_LUCCU</name>
<evidence type="ECO:0000313" key="7">
    <source>
        <dbReference type="Proteomes" id="UP000037069"/>
    </source>
</evidence>
<comment type="caution">
    <text evidence="6">The sequence shown here is derived from an EMBL/GenBank/DDBJ whole genome shotgun (WGS) entry which is preliminary data.</text>
</comment>
<evidence type="ECO:0000259" key="5">
    <source>
        <dbReference type="Pfam" id="PF01826"/>
    </source>
</evidence>
<dbReference type="InterPro" id="IPR036084">
    <property type="entry name" value="Ser_inhib-like_sf"/>
</dbReference>
<sequence>MSQKLKVAACPPNQEYSTCISTCPPTCSNPNPRSCLFWCRSGCKCIKGFILNDNGDCVKPSDC</sequence>
<dbReference type="Proteomes" id="UP000037069">
    <property type="component" value="Unassembled WGS sequence"/>
</dbReference>
<dbReference type="SUPFAM" id="SSF57567">
    <property type="entry name" value="Serine protease inhibitors"/>
    <property type="match status" value="1"/>
</dbReference>
<dbReference type="EMBL" id="JRES01000379">
    <property type="protein sequence ID" value="KNC31785.1"/>
    <property type="molecule type" value="Genomic_DNA"/>
</dbReference>
<evidence type="ECO:0000256" key="1">
    <source>
        <dbReference type="ARBA" id="ARBA00007611"/>
    </source>
</evidence>
<dbReference type="InterPro" id="IPR002919">
    <property type="entry name" value="TIL_dom"/>
</dbReference>
<feature type="domain" description="TIL" evidence="5">
    <location>
        <begin position="10"/>
        <end position="63"/>
    </location>
</feature>
<dbReference type="PANTHER" id="PTHR23259">
    <property type="entry name" value="RIDDLE"/>
    <property type="match status" value="1"/>
</dbReference>
<keyword evidence="7" id="KW-1185">Reference proteome</keyword>
<accession>A0A0L0CHQ1</accession>
<dbReference type="AlphaFoldDB" id="A0A0L0CHQ1"/>
<organism evidence="6 7">
    <name type="scientific">Lucilia cuprina</name>
    <name type="common">Green bottle fly</name>
    <name type="synonym">Australian sheep blowfly</name>
    <dbReference type="NCBI Taxonomy" id="7375"/>
    <lineage>
        <taxon>Eukaryota</taxon>
        <taxon>Metazoa</taxon>
        <taxon>Ecdysozoa</taxon>
        <taxon>Arthropoda</taxon>
        <taxon>Hexapoda</taxon>
        <taxon>Insecta</taxon>
        <taxon>Pterygota</taxon>
        <taxon>Neoptera</taxon>
        <taxon>Endopterygota</taxon>
        <taxon>Diptera</taxon>
        <taxon>Brachycera</taxon>
        <taxon>Muscomorpha</taxon>
        <taxon>Oestroidea</taxon>
        <taxon>Calliphoridae</taxon>
        <taxon>Luciliinae</taxon>
        <taxon>Lucilia</taxon>
    </lineage>
</organism>
<keyword evidence="3" id="KW-0722">Serine protease inhibitor</keyword>
<dbReference type="CDD" id="cd19941">
    <property type="entry name" value="TIL"/>
    <property type="match status" value="1"/>
</dbReference>
<dbReference type="GO" id="GO:0004867">
    <property type="term" value="F:serine-type endopeptidase inhibitor activity"/>
    <property type="evidence" value="ECO:0007669"/>
    <property type="project" value="UniProtKB-KW"/>
</dbReference>
<evidence type="ECO:0000256" key="4">
    <source>
        <dbReference type="ARBA" id="ARBA00023157"/>
    </source>
</evidence>
<dbReference type="OrthoDB" id="6236007at2759"/>
<protein>
    <recommendedName>
        <fullName evidence="5">TIL domain-containing protein</fullName>
    </recommendedName>
</protein>
<gene>
    <name evidence="6" type="ORF">FF38_07679</name>
</gene>
<evidence type="ECO:0000256" key="3">
    <source>
        <dbReference type="ARBA" id="ARBA00022900"/>
    </source>
</evidence>